<geneLocation type="plasmid" evidence="4">
    <name>pWBG637</name>
</geneLocation>
<proteinExistence type="predicted"/>
<feature type="compositionally biased region" description="Low complexity" evidence="1">
    <location>
        <begin position="410"/>
        <end position="424"/>
    </location>
</feature>
<feature type="transmembrane region" description="Helical" evidence="2">
    <location>
        <begin position="71"/>
        <end position="88"/>
    </location>
</feature>
<feature type="compositionally biased region" description="Polar residues" evidence="1">
    <location>
        <begin position="555"/>
        <end position="570"/>
    </location>
</feature>
<evidence type="ECO:0000256" key="1">
    <source>
        <dbReference type="SAM" id="MobiDB-lite"/>
    </source>
</evidence>
<gene>
    <name evidence="4" type="ORF">pWBG637_00025</name>
</gene>
<keyword evidence="2" id="KW-0812">Transmembrane</keyword>
<keyword evidence="2" id="KW-1133">Transmembrane helix</keyword>
<feature type="compositionally biased region" description="Polar residues" evidence="1">
    <location>
        <begin position="523"/>
        <end position="539"/>
    </location>
</feature>
<dbReference type="Pfam" id="PF26635">
    <property type="entry name" value="DUF8208"/>
    <property type="match status" value="1"/>
</dbReference>
<feature type="compositionally biased region" description="Basic residues" evidence="1">
    <location>
        <begin position="602"/>
        <end position="613"/>
    </location>
</feature>
<feature type="compositionally biased region" description="Low complexity" evidence="1">
    <location>
        <begin position="459"/>
        <end position="472"/>
    </location>
</feature>
<protein>
    <recommendedName>
        <fullName evidence="3">DUF8208 domain-containing protein</fullName>
    </recommendedName>
</protein>
<keyword evidence="4" id="KW-0614">Plasmid</keyword>
<accession>A0A1B3ISW2</accession>
<feature type="region of interest" description="Disordered" evidence="1">
    <location>
        <begin position="401"/>
        <end position="493"/>
    </location>
</feature>
<name>A0A1B3ISW2_STAAU</name>
<feature type="region of interest" description="Disordered" evidence="1">
    <location>
        <begin position="519"/>
        <end position="613"/>
    </location>
</feature>
<dbReference type="AlphaFoldDB" id="A0A1B3ISW2"/>
<evidence type="ECO:0000256" key="2">
    <source>
        <dbReference type="SAM" id="Phobius"/>
    </source>
</evidence>
<feature type="transmembrane region" description="Helical" evidence="2">
    <location>
        <begin position="302"/>
        <end position="319"/>
    </location>
</feature>
<feature type="compositionally biased region" description="Polar residues" evidence="1">
    <location>
        <begin position="425"/>
        <end position="458"/>
    </location>
</feature>
<keyword evidence="2" id="KW-0472">Membrane</keyword>
<feature type="transmembrane region" description="Helical" evidence="2">
    <location>
        <begin position="248"/>
        <end position="266"/>
    </location>
</feature>
<feature type="transmembrane region" description="Helical" evidence="2">
    <location>
        <begin position="331"/>
        <end position="346"/>
    </location>
</feature>
<reference evidence="4" key="1">
    <citation type="submission" date="2016-04" db="EMBL/GenBank/DDBJ databases">
        <title>Sequencing of conjugative plasmid pWBG637.</title>
        <authorList>
            <person name="Ramsay J.P."/>
        </authorList>
    </citation>
    <scope>NUCLEOTIDE SEQUENCE</scope>
    <source>
        <strain evidence="4">WBG1024</strain>
        <plasmid evidence="4">pWBG637</plasmid>
    </source>
</reference>
<organism evidence="4">
    <name type="scientific">Staphylococcus aureus</name>
    <dbReference type="NCBI Taxonomy" id="1280"/>
    <lineage>
        <taxon>Bacteria</taxon>
        <taxon>Bacillati</taxon>
        <taxon>Bacillota</taxon>
        <taxon>Bacilli</taxon>
        <taxon>Bacillales</taxon>
        <taxon>Staphylococcaceae</taxon>
        <taxon>Staphylococcus</taxon>
    </lineage>
</organism>
<feature type="transmembrane region" description="Helical" evidence="2">
    <location>
        <begin position="33"/>
        <end position="59"/>
    </location>
</feature>
<dbReference type="RefSeq" id="WP_042742189.1">
    <property type="nucleotide sequence ID" value="NZ_AP024739.1"/>
</dbReference>
<evidence type="ECO:0000259" key="3">
    <source>
        <dbReference type="Pfam" id="PF26635"/>
    </source>
</evidence>
<evidence type="ECO:0000313" key="4">
    <source>
        <dbReference type="EMBL" id="AOF44151.1"/>
    </source>
</evidence>
<dbReference type="EMBL" id="KX086582">
    <property type="protein sequence ID" value="AOF44151.1"/>
    <property type="molecule type" value="Genomic_DNA"/>
</dbReference>
<feature type="compositionally biased region" description="Polar residues" evidence="1">
    <location>
        <begin position="480"/>
        <end position="493"/>
    </location>
</feature>
<dbReference type="InterPro" id="IPR058066">
    <property type="entry name" value="pXO2-14_N"/>
</dbReference>
<sequence>MSKEAIQKILEKYQDVLQMSEIVPNMLRSIGWYFLHFLVWITDLVSNLTIQVLTLFGLLTQDSISKLILEAKPVLISVLALAIIYIGIKLMLGRPINKADIFATLVVAVLFLGSVNIGLQKGSELTKEASKAIENFDPDSKKQTDGTKVGSSMLAKSIVDVQLMAEKGFPDVKTTRNNQKYNNLNASAIKHININQELEEKEIKKKESKEVLKKKLVVDEAGRQKVEDLEKNWFGLGDEKYYRFHVKWFTAAVGLICLALGHFLAALRVASIALEIIVNKILAIFFSHALQGERLKSTIIDILNGFVSIIMIFFCLFLYKEVVSFLNDKPTGIWLVGLIAATWFMIDGPKSIERKFGYDAGLRSPFYTMAGMYGMGKAATALATNTASGTSSMIKAVRDDFSKSKRNDVNNNSNEQQSKSEQLNKASNNQNTDKQQNVKDNQNIDSNSQVNDRQNNTESNSSHNDQSNSNRQSLDEEMKNSNYGNNTFKGVGESHSQLWANRAPDGGRKKETLNDVIKRTQGEKSNTPKTNQFNTNTPKANPMNAPKAQRKITDNGFSKQQNTSQNNPSPKSYKDVQNVKPVQTNKPVNKSIPKSHVNKPINKNRSKNIKPKR</sequence>
<dbReference type="InterPro" id="IPR058521">
    <property type="entry name" value="DUF8208"/>
</dbReference>
<dbReference type="NCBIfam" id="NF045890">
    <property type="entry name" value="conj_pls20_p028"/>
    <property type="match status" value="1"/>
</dbReference>
<feature type="domain" description="DUF8208" evidence="3">
    <location>
        <begin position="20"/>
        <end position="373"/>
    </location>
</feature>